<dbReference type="OrthoDB" id="550577at2759"/>
<gene>
    <name evidence="18" type="ORF">Fcan01_11780</name>
</gene>
<comment type="cofactor">
    <cofactor evidence="2">
        <name>Ca(2+)</name>
        <dbReference type="ChEBI" id="CHEBI:29108"/>
    </cofactor>
</comment>
<evidence type="ECO:0000256" key="8">
    <source>
        <dbReference type="ARBA" id="ARBA00022801"/>
    </source>
</evidence>
<dbReference type="SUPFAM" id="SSF51011">
    <property type="entry name" value="Glycosyl hydrolase domain"/>
    <property type="match status" value="1"/>
</dbReference>
<evidence type="ECO:0000256" key="7">
    <source>
        <dbReference type="ARBA" id="ARBA00022723"/>
    </source>
</evidence>
<evidence type="ECO:0000256" key="14">
    <source>
        <dbReference type="RuleBase" id="RU003615"/>
    </source>
</evidence>
<feature type="domain" description="Alpha-amylase C-terminal" evidence="16">
    <location>
        <begin position="419"/>
        <end position="460"/>
    </location>
</feature>
<keyword evidence="13" id="KW-0326">Glycosidase</keyword>
<feature type="chain" id="PRO_5012691632" description="alpha-amylase" evidence="15">
    <location>
        <begin position="20"/>
        <end position="460"/>
    </location>
</feature>
<dbReference type="InterPro" id="IPR006048">
    <property type="entry name" value="A-amylase/branching_C"/>
</dbReference>
<name>A0A226EAD1_FOLCA</name>
<dbReference type="InterPro" id="IPR017853">
    <property type="entry name" value="GH"/>
</dbReference>
<dbReference type="InterPro" id="IPR013780">
    <property type="entry name" value="Glyco_hydro_b"/>
</dbReference>
<sequence>MWIVKIFGAISLLQGSVWGQWNPYFAPGRPTVVHLFEWKWRDVARECETFLGPYGYGGVQVSPPNENAIIMDPFHPWWERYQPVSYKLETRSGTELEFADMVLRCNAATVRIYVDAVINHMNYNYLSGIVTGGSFYDGPNTQYPGVPYGPLDFNRYPNECPNPSEQINDYNNPIETRNCELGTLRDLKLGTAYVRQMIIDYLNKLVGYGVAGFRIDASKHMWPADMTIILAQLRTLPTDHDFPIGAKPFVYQEVIDLGGEGIKGDEYFGLGRVTEFKYGKHLGELFRGYDQLKWLVNWGEGWEMYPDGNAFVFIDNHDNQRGHGAGGENILTYRVSRLYKMAVGFMLAHPYGITRVMSSYDWEPYEADWIGPPNTNGAIDDVIVNPDLTCGGGWVCEHRWRQIYNMVRFRNTVAGTTLNNWWDNGNNQIAFCRGNMGFIAINNDDHPLVEVLQTGLPAGE</sequence>
<dbReference type="Pfam" id="PF02806">
    <property type="entry name" value="Alpha-amylase_C"/>
    <property type="match status" value="1"/>
</dbReference>
<keyword evidence="7" id="KW-0479">Metal-binding</keyword>
<reference evidence="18 19" key="1">
    <citation type="submission" date="2015-12" db="EMBL/GenBank/DDBJ databases">
        <title>The genome of Folsomia candida.</title>
        <authorList>
            <person name="Faddeeva A."/>
            <person name="Derks M.F."/>
            <person name="Anvar Y."/>
            <person name="Smit S."/>
            <person name="Van Straalen N."/>
            <person name="Roelofs D."/>
        </authorList>
    </citation>
    <scope>NUCLEOTIDE SEQUENCE [LARGE SCALE GENOMIC DNA]</scope>
    <source>
        <strain evidence="18 19">VU population</strain>
        <tissue evidence="18">Whole body</tissue>
    </source>
</reference>
<dbReference type="EC" id="3.2.1.1" evidence="6"/>
<feature type="domain" description="Glycosyl hydrolase family 13 catalytic" evidence="17">
    <location>
        <begin position="30"/>
        <end position="410"/>
    </location>
</feature>
<evidence type="ECO:0000256" key="4">
    <source>
        <dbReference type="ARBA" id="ARBA00008061"/>
    </source>
</evidence>
<evidence type="ECO:0000256" key="1">
    <source>
        <dbReference type="ARBA" id="ARBA00000548"/>
    </source>
</evidence>
<evidence type="ECO:0000256" key="15">
    <source>
        <dbReference type="SAM" id="SignalP"/>
    </source>
</evidence>
<dbReference type="SUPFAM" id="SSF51445">
    <property type="entry name" value="(Trans)glycosidases"/>
    <property type="match status" value="1"/>
</dbReference>
<comment type="subunit">
    <text evidence="5">Monomer.</text>
</comment>
<evidence type="ECO:0000313" key="18">
    <source>
        <dbReference type="EMBL" id="OXA54495.1"/>
    </source>
</evidence>
<keyword evidence="11" id="KW-0868">Chloride</keyword>
<evidence type="ECO:0000259" key="16">
    <source>
        <dbReference type="SMART" id="SM00632"/>
    </source>
</evidence>
<evidence type="ECO:0000256" key="13">
    <source>
        <dbReference type="ARBA" id="ARBA00023295"/>
    </source>
</evidence>
<evidence type="ECO:0000256" key="3">
    <source>
        <dbReference type="ARBA" id="ARBA00001923"/>
    </source>
</evidence>
<dbReference type="InterPro" id="IPR006046">
    <property type="entry name" value="Alpha_amylase"/>
</dbReference>
<dbReference type="GO" id="GO:0005975">
    <property type="term" value="P:carbohydrate metabolic process"/>
    <property type="evidence" value="ECO:0007669"/>
    <property type="project" value="InterPro"/>
</dbReference>
<evidence type="ECO:0000256" key="9">
    <source>
        <dbReference type="ARBA" id="ARBA00022837"/>
    </source>
</evidence>
<keyword evidence="19" id="KW-1185">Reference proteome</keyword>
<evidence type="ECO:0000313" key="19">
    <source>
        <dbReference type="Proteomes" id="UP000198287"/>
    </source>
</evidence>
<evidence type="ECO:0000256" key="10">
    <source>
        <dbReference type="ARBA" id="ARBA00023157"/>
    </source>
</evidence>
<evidence type="ECO:0000256" key="5">
    <source>
        <dbReference type="ARBA" id="ARBA00011245"/>
    </source>
</evidence>
<dbReference type="Proteomes" id="UP000198287">
    <property type="component" value="Unassembled WGS sequence"/>
</dbReference>
<keyword evidence="12" id="KW-0119">Carbohydrate metabolism</keyword>
<dbReference type="SMART" id="SM00632">
    <property type="entry name" value="Aamy_C"/>
    <property type="match status" value="1"/>
</dbReference>
<protein>
    <recommendedName>
        <fullName evidence="6">alpha-amylase</fullName>
        <ecNumber evidence="6">3.2.1.1</ecNumber>
    </recommendedName>
</protein>
<proteinExistence type="inferred from homology"/>
<dbReference type="InterPro" id="IPR006047">
    <property type="entry name" value="GH13_cat_dom"/>
</dbReference>
<dbReference type="PRINTS" id="PR00110">
    <property type="entry name" value="ALPHAAMYLASE"/>
</dbReference>
<comment type="cofactor">
    <cofactor evidence="3">
        <name>chloride</name>
        <dbReference type="ChEBI" id="CHEBI:17996"/>
    </cofactor>
</comment>
<dbReference type="GO" id="GO:0046872">
    <property type="term" value="F:metal ion binding"/>
    <property type="evidence" value="ECO:0007669"/>
    <property type="project" value="UniProtKB-KW"/>
</dbReference>
<dbReference type="PANTHER" id="PTHR43447">
    <property type="entry name" value="ALPHA-AMYLASE"/>
    <property type="match status" value="1"/>
</dbReference>
<accession>A0A226EAD1</accession>
<keyword evidence="8" id="KW-0378">Hydrolase</keyword>
<keyword evidence="15" id="KW-0732">Signal</keyword>
<keyword evidence="10" id="KW-1015">Disulfide bond</keyword>
<dbReference type="CDD" id="cd11317">
    <property type="entry name" value="AmyAc_bac_euk_AmyA"/>
    <property type="match status" value="1"/>
</dbReference>
<feature type="signal peptide" evidence="15">
    <location>
        <begin position="1"/>
        <end position="19"/>
    </location>
</feature>
<dbReference type="OMA" id="HPWWEVY"/>
<dbReference type="EMBL" id="LNIX01000005">
    <property type="protein sequence ID" value="OXA54495.1"/>
    <property type="molecule type" value="Genomic_DNA"/>
</dbReference>
<dbReference type="Gene3D" id="2.60.40.1180">
    <property type="entry name" value="Golgi alpha-mannosidase II"/>
    <property type="match status" value="1"/>
</dbReference>
<organism evidence="18 19">
    <name type="scientific">Folsomia candida</name>
    <name type="common">Springtail</name>
    <dbReference type="NCBI Taxonomy" id="158441"/>
    <lineage>
        <taxon>Eukaryota</taxon>
        <taxon>Metazoa</taxon>
        <taxon>Ecdysozoa</taxon>
        <taxon>Arthropoda</taxon>
        <taxon>Hexapoda</taxon>
        <taxon>Collembola</taxon>
        <taxon>Entomobryomorpha</taxon>
        <taxon>Isotomoidea</taxon>
        <taxon>Isotomidae</taxon>
        <taxon>Proisotominae</taxon>
        <taxon>Folsomia</taxon>
    </lineage>
</organism>
<evidence type="ECO:0000256" key="2">
    <source>
        <dbReference type="ARBA" id="ARBA00001913"/>
    </source>
</evidence>
<dbReference type="InterPro" id="IPR031319">
    <property type="entry name" value="A-amylase_C"/>
</dbReference>
<dbReference type="Gene3D" id="3.20.20.80">
    <property type="entry name" value="Glycosidases"/>
    <property type="match status" value="1"/>
</dbReference>
<dbReference type="STRING" id="158441.A0A226EAD1"/>
<dbReference type="AlphaFoldDB" id="A0A226EAD1"/>
<evidence type="ECO:0000256" key="12">
    <source>
        <dbReference type="ARBA" id="ARBA00023277"/>
    </source>
</evidence>
<evidence type="ECO:0000259" key="17">
    <source>
        <dbReference type="SMART" id="SM00642"/>
    </source>
</evidence>
<dbReference type="SMART" id="SM00642">
    <property type="entry name" value="Aamy"/>
    <property type="match status" value="1"/>
</dbReference>
<evidence type="ECO:0000256" key="6">
    <source>
        <dbReference type="ARBA" id="ARBA00012595"/>
    </source>
</evidence>
<comment type="catalytic activity">
    <reaction evidence="1">
        <text>Endohydrolysis of (1-&gt;4)-alpha-D-glucosidic linkages in polysaccharides containing three or more (1-&gt;4)-alpha-linked D-glucose units.</text>
        <dbReference type="EC" id="3.2.1.1"/>
    </reaction>
</comment>
<keyword evidence="9" id="KW-0106">Calcium</keyword>
<comment type="similarity">
    <text evidence="4 14">Belongs to the glycosyl hydrolase 13 family.</text>
</comment>
<comment type="caution">
    <text evidence="18">The sequence shown here is derived from an EMBL/GenBank/DDBJ whole genome shotgun (WGS) entry which is preliminary data.</text>
</comment>
<dbReference type="GO" id="GO:0004556">
    <property type="term" value="F:alpha-amylase activity"/>
    <property type="evidence" value="ECO:0007669"/>
    <property type="project" value="UniProtKB-UniRule"/>
</dbReference>
<evidence type="ECO:0000256" key="11">
    <source>
        <dbReference type="ARBA" id="ARBA00023214"/>
    </source>
</evidence>